<evidence type="ECO:0000256" key="1">
    <source>
        <dbReference type="SAM" id="MobiDB-lite"/>
    </source>
</evidence>
<dbReference type="Proteomes" id="UP000735302">
    <property type="component" value="Unassembled WGS sequence"/>
</dbReference>
<comment type="caution">
    <text evidence="2">The sequence shown here is derived from an EMBL/GenBank/DDBJ whole genome shotgun (WGS) entry which is preliminary data.</text>
</comment>
<organism evidence="2 3">
    <name type="scientific">Plakobranchus ocellatus</name>
    <dbReference type="NCBI Taxonomy" id="259542"/>
    <lineage>
        <taxon>Eukaryota</taxon>
        <taxon>Metazoa</taxon>
        <taxon>Spiralia</taxon>
        <taxon>Lophotrochozoa</taxon>
        <taxon>Mollusca</taxon>
        <taxon>Gastropoda</taxon>
        <taxon>Heterobranchia</taxon>
        <taxon>Euthyneura</taxon>
        <taxon>Panpulmonata</taxon>
        <taxon>Sacoglossa</taxon>
        <taxon>Placobranchoidea</taxon>
        <taxon>Plakobranchidae</taxon>
        <taxon>Plakobranchus</taxon>
    </lineage>
</organism>
<gene>
    <name evidence="2" type="ORF">PoB_003145200</name>
</gene>
<protein>
    <submittedName>
        <fullName evidence="2">Uncharacterized protein</fullName>
    </submittedName>
</protein>
<proteinExistence type="predicted"/>
<evidence type="ECO:0000313" key="2">
    <source>
        <dbReference type="EMBL" id="GFO04947.1"/>
    </source>
</evidence>
<evidence type="ECO:0000313" key="3">
    <source>
        <dbReference type="Proteomes" id="UP000735302"/>
    </source>
</evidence>
<sequence length="82" mass="8695">MVLKKGPPRLTGRSEKGASTSKCVGVSEIRKSLPTEAFDAWARVTTQAIVESGNTADESESNDSELSELKPLMLQSITSAIG</sequence>
<keyword evidence="3" id="KW-1185">Reference proteome</keyword>
<dbReference type="EMBL" id="BLXT01003745">
    <property type="protein sequence ID" value="GFO04947.1"/>
    <property type="molecule type" value="Genomic_DNA"/>
</dbReference>
<reference evidence="2 3" key="1">
    <citation type="journal article" date="2021" name="Elife">
        <title>Chloroplast acquisition without the gene transfer in kleptoplastic sea slugs, Plakobranchus ocellatus.</title>
        <authorList>
            <person name="Maeda T."/>
            <person name="Takahashi S."/>
            <person name="Yoshida T."/>
            <person name="Shimamura S."/>
            <person name="Takaki Y."/>
            <person name="Nagai Y."/>
            <person name="Toyoda A."/>
            <person name="Suzuki Y."/>
            <person name="Arimoto A."/>
            <person name="Ishii H."/>
            <person name="Satoh N."/>
            <person name="Nishiyama T."/>
            <person name="Hasebe M."/>
            <person name="Maruyama T."/>
            <person name="Minagawa J."/>
            <person name="Obokata J."/>
            <person name="Shigenobu S."/>
        </authorList>
    </citation>
    <scope>NUCLEOTIDE SEQUENCE [LARGE SCALE GENOMIC DNA]</scope>
</reference>
<dbReference type="AlphaFoldDB" id="A0AAV4ADE2"/>
<name>A0AAV4ADE2_9GAST</name>
<feature type="region of interest" description="Disordered" evidence="1">
    <location>
        <begin position="1"/>
        <end position="21"/>
    </location>
</feature>
<accession>A0AAV4ADE2</accession>